<evidence type="ECO:0000256" key="1">
    <source>
        <dbReference type="SAM" id="MobiDB-lite"/>
    </source>
</evidence>
<dbReference type="Proteomes" id="UP001165378">
    <property type="component" value="Unassembled WGS sequence"/>
</dbReference>
<sequence length="445" mass="46741">MFRRDDVPASVPAPAPGQHPEFSISALPKEIPDVDAALFRVRLFQLLGALVDKFQPPPFAFGIGYGRPPVPAPLAPPAIPGGALSPAHTRESGLRHGSDRPDSSGSADSSDESAEKGRRRPLDVTAIAPLYRFDQLVLPGDTLGRLLDCVSFVEVAPLVFDAWNLRAIEPSPSVAVNFKGPPGTGKTMAAHAVAHRLDRRLLSCRLSDLESKYHGEGPKNVAALFELAREQDAVLFIDEAESLLSGRFARPQQAAESAINSMRTELLMALDSFTGLVIFASNLPHSYDAAIESRLLHVDFALPDQPARARLWEAHLPAELPLCDDVSPDALAEISGVTGRDIKTAVILAAIRTARSGLPAVSHEFLESALLGQRDGGGSGTAASGALATSDGELDEAGKAAIGERLRALRGGSAPVGAGRAAEDEGCQGEAGDGAQALGGDEARH</sequence>
<feature type="domain" description="AAA+ ATPase" evidence="2">
    <location>
        <begin position="172"/>
        <end position="302"/>
    </location>
</feature>
<dbReference type="GO" id="GO:0005524">
    <property type="term" value="F:ATP binding"/>
    <property type="evidence" value="ECO:0007669"/>
    <property type="project" value="UniProtKB-KW"/>
</dbReference>
<dbReference type="InterPro" id="IPR003593">
    <property type="entry name" value="AAA+_ATPase"/>
</dbReference>
<accession>A0AA41U2I2</accession>
<evidence type="ECO:0000259" key="2">
    <source>
        <dbReference type="SMART" id="SM00382"/>
    </source>
</evidence>
<proteinExistence type="predicted"/>
<dbReference type="InterPro" id="IPR050304">
    <property type="entry name" value="MT-severing_AAA_ATPase"/>
</dbReference>
<feature type="region of interest" description="Disordered" evidence="1">
    <location>
        <begin position="412"/>
        <end position="445"/>
    </location>
</feature>
<keyword evidence="3" id="KW-0547">Nucleotide-binding</keyword>
<name>A0AA41U2I2_9ACTN</name>
<dbReference type="EMBL" id="JAKFHA010000007">
    <property type="protein sequence ID" value="MCF2528662.1"/>
    <property type="molecule type" value="Genomic_DNA"/>
</dbReference>
<dbReference type="InterPro" id="IPR003959">
    <property type="entry name" value="ATPase_AAA_core"/>
</dbReference>
<dbReference type="GO" id="GO:0016887">
    <property type="term" value="F:ATP hydrolysis activity"/>
    <property type="evidence" value="ECO:0007669"/>
    <property type="project" value="InterPro"/>
</dbReference>
<dbReference type="AlphaFoldDB" id="A0AA41U2I2"/>
<keyword evidence="3" id="KW-0067">ATP-binding</keyword>
<dbReference type="Gene3D" id="3.40.50.300">
    <property type="entry name" value="P-loop containing nucleotide triphosphate hydrolases"/>
    <property type="match status" value="1"/>
</dbReference>
<dbReference type="InterPro" id="IPR027417">
    <property type="entry name" value="P-loop_NTPase"/>
</dbReference>
<feature type="region of interest" description="Disordered" evidence="1">
    <location>
        <begin position="1"/>
        <end position="21"/>
    </location>
</feature>
<protein>
    <submittedName>
        <fullName evidence="3">ATP-binding protein</fullName>
    </submittedName>
</protein>
<comment type="caution">
    <text evidence="3">The sequence shown here is derived from an EMBL/GenBank/DDBJ whole genome shotgun (WGS) entry which is preliminary data.</text>
</comment>
<dbReference type="PANTHER" id="PTHR23074">
    <property type="entry name" value="AAA DOMAIN-CONTAINING"/>
    <property type="match status" value="1"/>
</dbReference>
<evidence type="ECO:0000313" key="4">
    <source>
        <dbReference type="Proteomes" id="UP001165378"/>
    </source>
</evidence>
<keyword evidence="4" id="KW-1185">Reference proteome</keyword>
<gene>
    <name evidence="3" type="ORF">LZ495_15750</name>
</gene>
<organism evidence="3 4">
    <name type="scientific">Yinghuangia soli</name>
    <dbReference type="NCBI Taxonomy" id="2908204"/>
    <lineage>
        <taxon>Bacteria</taxon>
        <taxon>Bacillati</taxon>
        <taxon>Actinomycetota</taxon>
        <taxon>Actinomycetes</taxon>
        <taxon>Kitasatosporales</taxon>
        <taxon>Streptomycetaceae</taxon>
        <taxon>Yinghuangia</taxon>
    </lineage>
</organism>
<feature type="compositionally biased region" description="Basic and acidic residues" evidence="1">
    <location>
        <begin position="88"/>
        <end position="102"/>
    </location>
</feature>
<dbReference type="RefSeq" id="WP_235052815.1">
    <property type="nucleotide sequence ID" value="NZ_JAKFHA010000007.1"/>
</dbReference>
<dbReference type="SMART" id="SM00382">
    <property type="entry name" value="AAA"/>
    <property type="match status" value="1"/>
</dbReference>
<evidence type="ECO:0000313" key="3">
    <source>
        <dbReference type="EMBL" id="MCF2528662.1"/>
    </source>
</evidence>
<dbReference type="PANTHER" id="PTHR23074:SF83">
    <property type="entry name" value="VACUOLAR PROTEIN SORTING-ASSOCIATED PROTEIN 4A"/>
    <property type="match status" value="1"/>
</dbReference>
<dbReference type="SUPFAM" id="SSF52540">
    <property type="entry name" value="P-loop containing nucleoside triphosphate hydrolases"/>
    <property type="match status" value="1"/>
</dbReference>
<dbReference type="Pfam" id="PF00004">
    <property type="entry name" value="AAA"/>
    <property type="match status" value="1"/>
</dbReference>
<reference evidence="3" key="1">
    <citation type="submission" date="2022-01" db="EMBL/GenBank/DDBJ databases">
        <title>Genome-Based Taxonomic Classification of the Phylum Actinobacteria.</title>
        <authorList>
            <person name="Gao Y."/>
        </authorList>
    </citation>
    <scope>NUCLEOTIDE SEQUENCE</scope>
    <source>
        <strain evidence="3">KLBMP 8922</strain>
    </source>
</reference>
<feature type="region of interest" description="Disordered" evidence="1">
    <location>
        <begin position="74"/>
        <end position="119"/>
    </location>
</feature>